<dbReference type="RefSeq" id="WP_147850365.1">
    <property type="nucleotide sequence ID" value="NZ_VDUZ01000039.1"/>
</dbReference>
<dbReference type="AlphaFoldDB" id="A0A5C8PDB2"/>
<reference evidence="1 2" key="1">
    <citation type="submission" date="2019-06" db="EMBL/GenBank/DDBJ databases">
        <title>New taxonomy in bacterial strain CC-CFT640, isolated from vineyard.</title>
        <authorList>
            <person name="Lin S.-Y."/>
            <person name="Tsai C.-F."/>
            <person name="Young C.-C."/>
        </authorList>
    </citation>
    <scope>NUCLEOTIDE SEQUENCE [LARGE SCALE GENOMIC DNA]</scope>
    <source>
        <strain evidence="1 2">CC-CFT640</strain>
    </source>
</reference>
<dbReference type="EMBL" id="VDUZ01000039">
    <property type="protein sequence ID" value="TXL71782.1"/>
    <property type="molecule type" value="Genomic_DNA"/>
</dbReference>
<comment type="caution">
    <text evidence="1">The sequence shown here is derived from an EMBL/GenBank/DDBJ whole genome shotgun (WGS) entry which is preliminary data.</text>
</comment>
<dbReference type="OrthoDB" id="7873072at2"/>
<evidence type="ECO:0000313" key="1">
    <source>
        <dbReference type="EMBL" id="TXL71782.1"/>
    </source>
</evidence>
<evidence type="ECO:0000313" key="2">
    <source>
        <dbReference type="Proteomes" id="UP000321638"/>
    </source>
</evidence>
<organism evidence="1 2">
    <name type="scientific">Vineibacter terrae</name>
    <dbReference type="NCBI Taxonomy" id="2586908"/>
    <lineage>
        <taxon>Bacteria</taxon>
        <taxon>Pseudomonadati</taxon>
        <taxon>Pseudomonadota</taxon>
        <taxon>Alphaproteobacteria</taxon>
        <taxon>Hyphomicrobiales</taxon>
        <taxon>Vineibacter</taxon>
    </lineage>
</organism>
<proteinExistence type="predicted"/>
<protein>
    <submittedName>
        <fullName evidence="1">Uncharacterized protein</fullName>
    </submittedName>
</protein>
<dbReference type="Proteomes" id="UP000321638">
    <property type="component" value="Unassembled WGS sequence"/>
</dbReference>
<sequence length="309" mass="34773">MITAEEKAALERLIGQKAKAFRTHEKFLAKEISKGTKQTAFHTISRHGYQTGWEAQLVRLMTGETPDQPFAQTGVRGTILQWDTSMGDTMNAPGRTRNIRYAEADSVGAFLNPEVEVAAINAAALRTADLRTGMWAEMVTGHGPRQVKTWCKYKYIEIIVHPPSEICGISFVRDQSKPKRSKDEFETAFNDYLEGTKILKGKTVSLHDEMVYREAKAKGSEIPAYLVAKMQTRFPNLSDLLDYLHVQAVSMKNVRLVLKRVPEDSFNWKLHTAYAVNQAPMIRPDAPGKWNGRIKSHDTALPRLLSTVV</sequence>
<keyword evidence="2" id="KW-1185">Reference proteome</keyword>
<name>A0A5C8PDB2_9HYPH</name>
<accession>A0A5C8PDB2</accession>
<gene>
    <name evidence="1" type="ORF">FHP25_28350</name>
</gene>